<dbReference type="AlphaFoldDB" id="A0A0B2JXI8"/>
<reference evidence="1 2" key="1">
    <citation type="journal article" date="2013" name="PLoS ONE">
        <title>Identification and characterization of three novel lipases belonging to families II and V from Anaerovibrio lipolyticus 5ST.</title>
        <authorList>
            <person name="Prive F."/>
            <person name="Kaderbhai N.N."/>
            <person name="Girdwood S."/>
            <person name="Worgan H.J."/>
            <person name="Pinloche E."/>
            <person name="Scollan N.D."/>
            <person name="Huws S.A."/>
            <person name="Newbold C.J."/>
        </authorList>
    </citation>
    <scope>NUCLEOTIDE SEQUENCE [LARGE SCALE GENOMIC DNA]</scope>
    <source>
        <strain evidence="1 2">5S</strain>
    </source>
</reference>
<comment type="caution">
    <text evidence="1">The sequence shown here is derived from an EMBL/GenBank/DDBJ whole genome shotgun (WGS) entry which is preliminary data.</text>
</comment>
<organism evidence="1 2">
    <name type="scientific">Anaerovibrio lipolyticus</name>
    <dbReference type="NCBI Taxonomy" id="82374"/>
    <lineage>
        <taxon>Bacteria</taxon>
        <taxon>Bacillati</taxon>
        <taxon>Bacillota</taxon>
        <taxon>Negativicutes</taxon>
        <taxon>Selenomonadales</taxon>
        <taxon>Selenomonadaceae</taxon>
        <taxon>Anaerovibrio</taxon>
    </lineage>
</organism>
<sequence>METVLLCIVAVAILIVLFTKLYFMHLGVENVIAKKDSRSAFVVDEQTEDSLTFSTNVEFVNEGKQCTVMMDCFVRPQLPYEQYDGVETRGHAELLSAPREDDYFEAYIIQRKGYGKDLDRATIKAQIKLIARHGMTIKEAISKMPDFNFLIIWTEAGRMEAHYRQVRIEVPAAEIAKLVGTELVEA</sequence>
<dbReference type="EMBL" id="JSCE01000116">
    <property type="protein sequence ID" value="KHM52289.1"/>
    <property type="molecule type" value="Genomic_DNA"/>
</dbReference>
<evidence type="ECO:0000313" key="1">
    <source>
        <dbReference type="EMBL" id="KHM52289.1"/>
    </source>
</evidence>
<gene>
    <name evidence="1" type="ORF">NZ47_05660</name>
</gene>
<dbReference type="RefSeq" id="WP_039207405.1">
    <property type="nucleotide sequence ID" value="NZ_JSCE01000116.1"/>
</dbReference>
<dbReference type="STRING" id="82374.NZ47_05660"/>
<evidence type="ECO:0000313" key="2">
    <source>
        <dbReference type="Proteomes" id="UP000030993"/>
    </source>
</evidence>
<name>A0A0B2JXI8_9FIRM</name>
<keyword evidence="2" id="KW-1185">Reference proteome</keyword>
<proteinExistence type="predicted"/>
<accession>A0A0B2JXI8</accession>
<protein>
    <submittedName>
        <fullName evidence="1">Uncharacterized protein</fullName>
    </submittedName>
</protein>
<dbReference type="eggNOG" id="ENOG5032QUK">
    <property type="taxonomic scope" value="Bacteria"/>
</dbReference>
<dbReference type="Proteomes" id="UP000030993">
    <property type="component" value="Unassembled WGS sequence"/>
</dbReference>